<keyword evidence="3" id="KW-0645">Protease</keyword>
<evidence type="ECO:0000256" key="2">
    <source>
        <dbReference type="ARBA" id="ARBA00007357"/>
    </source>
</evidence>
<dbReference type="GO" id="GO:0016485">
    <property type="term" value="P:protein processing"/>
    <property type="evidence" value="ECO:0007669"/>
    <property type="project" value="TreeGrafter"/>
</dbReference>
<dbReference type="Proteomes" id="UP001198163">
    <property type="component" value="Unassembled WGS sequence"/>
</dbReference>
<dbReference type="PANTHER" id="PTHR11733">
    <property type="entry name" value="ZINC METALLOPROTEASE FAMILY M13 NEPRILYSIN-RELATED"/>
    <property type="match status" value="1"/>
</dbReference>
<dbReference type="SUPFAM" id="SSF55486">
    <property type="entry name" value="Metalloproteases ('zincins'), catalytic domain"/>
    <property type="match status" value="1"/>
</dbReference>
<evidence type="ECO:0000256" key="7">
    <source>
        <dbReference type="ARBA" id="ARBA00023049"/>
    </source>
</evidence>
<evidence type="ECO:0000256" key="4">
    <source>
        <dbReference type="ARBA" id="ARBA00022723"/>
    </source>
</evidence>
<proteinExistence type="inferred from homology"/>
<feature type="domain" description="Peptidase M13 N-terminal" evidence="9">
    <location>
        <begin position="46"/>
        <end position="418"/>
    </location>
</feature>
<evidence type="ECO:0000256" key="3">
    <source>
        <dbReference type="ARBA" id="ARBA00022670"/>
    </source>
</evidence>
<dbReference type="CDD" id="cd08662">
    <property type="entry name" value="M13"/>
    <property type="match status" value="1"/>
</dbReference>
<dbReference type="EMBL" id="JAINWA010000003">
    <property type="protein sequence ID" value="MCD1654885.1"/>
    <property type="molecule type" value="Genomic_DNA"/>
</dbReference>
<evidence type="ECO:0000256" key="6">
    <source>
        <dbReference type="ARBA" id="ARBA00022833"/>
    </source>
</evidence>
<reference evidence="10" key="1">
    <citation type="submission" date="2021-08" db="EMBL/GenBank/DDBJ databases">
        <title>Comparative analyses of Brucepasteria parasyntrophica and Teretinema zuelzerae.</title>
        <authorList>
            <person name="Song Y."/>
            <person name="Brune A."/>
        </authorList>
    </citation>
    <scope>NUCLEOTIDE SEQUENCE</scope>
    <source>
        <strain evidence="10">DSM 1903</strain>
    </source>
</reference>
<dbReference type="GO" id="GO:0005886">
    <property type="term" value="C:plasma membrane"/>
    <property type="evidence" value="ECO:0007669"/>
    <property type="project" value="TreeGrafter"/>
</dbReference>
<keyword evidence="7" id="KW-0482">Metalloprotease</keyword>
<keyword evidence="11" id="KW-1185">Reference proteome</keyword>
<dbReference type="InterPro" id="IPR008753">
    <property type="entry name" value="Peptidase_M13_N"/>
</dbReference>
<gene>
    <name evidence="10" type="ORF">K7J14_09245</name>
</gene>
<evidence type="ECO:0000313" key="10">
    <source>
        <dbReference type="EMBL" id="MCD1654885.1"/>
    </source>
</evidence>
<comment type="caution">
    <text evidence="10">The sequence shown here is derived from an EMBL/GenBank/DDBJ whole genome shotgun (WGS) entry which is preliminary data.</text>
</comment>
<protein>
    <submittedName>
        <fullName evidence="10">M13 family metallopeptidase</fullName>
    </submittedName>
</protein>
<comment type="similarity">
    <text evidence="2">Belongs to the peptidase M13 family.</text>
</comment>
<evidence type="ECO:0000256" key="1">
    <source>
        <dbReference type="ARBA" id="ARBA00001947"/>
    </source>
</evidence>
<dbReference type="PROSITE" id="PS51885">
    <property type="entry name" value="NEPRILYSIN"/>
    <property type="match status" value="1"/>
</dbReference>
<evidence type="ECO:0000256" key="5">
    <source>
        <dbReference type="ARBA" id="ARBA00022801"/>
    </source>
</evidence>
<sequence length="668" mass="75615">MLEIIKTDIRRRESISAASLLLLLALSLPIACGIPAQFAPKPSISEDYYRAANAAWFAENRNIPRGYAVWNQFTEISSNNRKMQIAMLEEFASSPQREGSSEQRLSDLYSSVLRMEDRNALGCEPVRPYLDEYRNAQSIKDLIEADMNCFKGLGRSFLLVFSVNPMSGGVPTLTHTGPLPMEHVSYRTGNYSDPYFVYLSELFALSGSSPADAKQKARAVYAFESQIAASAQSAVEAQKDSSWISYPFYLFRTLYGSVDFADIFTTMGFRIPEYVNVSDQGMLEKGASFFTEEHREELSLYAEARLLHSYSRWLSENFVRSNAAFIAKLYGGKDITSKPDWLREYALDAACFWLPNDLGKAFVERSFTQESKRDVEGLIARIVEQYKTDIASCGWMSERTKTRAIEKLDKLDVKVGYPEEWNSAEDGAALGTDLCKNIAVLNLALTEKGRKMLLVNADRRAWQIPVFTVNAYYNPSRNEIIFPAGFLQPPIYVSDDSESKKLGMLGSVIGHEISHAFDSVGANYDANGAQRYWWTQRDRSEYDNRCVSCMEFFDGLPIESGFGFGLKNNGALTLNENIADLNGVQCALKVLERTENPDYREFFQGFAQFHRQIETRKMRKLIATRDPHSLPVIRVNRTLSNFGKFLETYGIAEGDRLYAAPEKRVSFW</sequence>
<dbReference type="AlphaFoldDB" id="A0AAE3EII7"/>
<keyword evidence="6" id="KW-0862">Zinc</keyword>
<name>A0AAE3EII7_9SPIR</name>
<dbReference type="GO" id="GO:0046872">
    <property type="term" value="F:metal ion binding"/>
    <property type="evidence" value="ECO:0007669"/>
    <property type="project" value="UniProtKB-KW"/>
</dbReference>
<organism evidence="10 11">
    <name type="scientific">Teretinema zuelzerae</name>
    <dbReference type="NCBI Taxonomy" id="156"/>
    <lineage>
        <taxon>Bacteria</taxon>
        <taxon>Pseudomonadati</taxon>
        <taxon>Spirochaetota</taxon>
        <taxon>Spirochaetia</taxon>
        <taxon>Spirochaetales</taxon>
        <taxon>Treponemataceae</taxon>
        <taxon>Teretinema</taxon>
    </lineage>
</organism>
<dbReference type="Gene3D" id="1.10.1380.10">
    <property type="entry name" value="Neutral endopeptidase , domain2"/>
    <property type="match status" value="1"/>
</dbReference>
<evidence type="ECO:0000259" key="9">
    <source>
        <dbReference type="Pfam" id="PF05649"/>
    </source>
</evidence>
<dbReference type="PRINTS" id="PR00786">
    <property type="entry name" value="NEPRILYSIN"/>
</dbReference>
<dbReference type="GO" id="GO:0004222">
    <property type="term" value="F:metalloendopeptidase activity"/>
    <property type="evidence" value="ECO:0007669"/>
    <property type="project" value="InterPro"/>
</dbReference>
<evidence type="ECO:0000313" key="11">
    <source>
        <dbReference type="Proteomes" id="UP001198163"/>
    </source>
</evidence>
<dbReference type="InterPro" id="IPR018497">
    <property type="entry name" value="Peptidase_M13_C"/>
</dbReference>
<comment type="cofactor">
    <cofactor evidence="1">
        <name>Zn(2+)</name>
        <dbReference type="ChEBI" id="CHEBI:29105"/>
    </cofactor>
</comment>
<dbReference type="InterPro" id="IPR000718">
    <property type="entry name" value="Peptidase_M13"/>
</dbReference>
<keyword evidence="5" id="KW-0378">Hydrolase</keyword>
<dbReference type="PANTHER" id="PTHR11733:SF167">
    <property type="entry name" value="FI17812P1-RELATED"/>
    <property type="match status" value="1"/>
</dbReference>
<accession>A0AAE3EII7</accession>
<evidence type="ECO:0000259" key="8">
    <source>
        <dbReference type="Pfam" id="PF01431"/>
    </source>
</evidence>
<dbReference type="Pfam" id="PF01431">
    <property type="entry name" value="Peptidase_M13"/>
    <property type="match status" value="1"/>
</dbReference>
<dbReference type="Pfam" id="PF05649">
    <property type="entry name" value="Peptidase_M13_N"/>
    <property type="match status" value="1"/>
</dbReference>
<feature type="domain" description="Peptidase M13 C-terminal" evidence="8">
    <location>
        <begin position="470"/>
        <end position="665"/>
    </location>
</feature>
<dbReference type="Gene3D" id="3.40.390.10">
    <property type="entry name" value="Collagenase (Catalytic Domain)"/>
    <property type="match status" value="1"/>
</dbReference>
<dbReference type="InterPro" id="IPR024079">
    <property type="entry name" value="MetalloPept_cat_dom_sf"/>
</dbReference>
<dbReference type="InterPro" id="IPR042089">
    <property type="entry name" value="Peptidase_M13_dom_2"/>
</dbReference>
<dbReference type="RefSeq" id="WP_230755522.1">
    <property type="nucleotide sequence ID" value="NZ_JAINWA010000003.1"/>
</dbReference>
<keyword evidence="4" id="KW-0479">Metal-binding</keyword>